<dbReference type="EMBL" id="MN740021">
    <property type="protein sequence ID" value="QHT84619.1"/>
    <property type="molecule type" value="Genomic_DNA"/>
</dbReference>
<sequence>MGVNSKVSKGFLGAFNLAFIGYLITLWVKKNKYISDFNAGFIFILSIIYLITTALVYKTSKKDAKDAKDAGYNSYEIGPLYYLGLTIINSLLFIIIFIATLIRIYLKTKAA</sequence>
<feature type="transmembrane region" description="Helical" evidence="1">
    <location>
        <begin position="12"/>
        <end position="28"/>
    </location>
</feature>
<evidence type="ECO:0000256" key="1">
    <source>
        <dbReference type="SAM" id="Phobius"/>
    </source>
</evidence>
<accession>A0A6C0HVQ7</accession>
<reference evidence="2" key="1">
    <citation type="journal article" date="2020" name="Nature">
        <title>Giant virus diversity and host interactions through global metagenomics.</title>
        <authorList>
            <person name="Schulz F."/>
            <person name="Roux S."/>
            <person name="Paez-Espino D."/>
            <person name="Jungbluth S."/>
            <person name="Walsh D.A."/>
            <person name="Denef V.J."/>
            <person name="McMahon K.D."/>
            <person name="Konstantinidis K.T."/>
            <person name="Eloe-Fadrosh E.A."/>
            <person name="Kyrpides N.C."/>
            <person name="Woyke T."/>
        </authorList>
    </citation>
    <scope>NUCLEOTIDE SEQUENCE</scope>
    <source>
        <strain evidence="2">GVMAG-M-3300023184-177</strain>
    </source>
</reference>
<protein>
    <submittedName>
        <fullName evidence="2">Uncharacterized protein</fullName>
    </submittedName>
</protein>
<feature type="transmembrane region" description="Helical" evidence="1">
    <location>
        <begin position="40"/>
        <end position="60"/>
    </location>
</feature>
<name>A0A6C0HVQ7_9ZZZZ</name>
<keyword evidence="1" id="KW-0812">Transmembrane</keyword>
<keyword evidence="1" id="KW-0472">Membrane</keyword>
<keyword evidence="1" id="KW-1133">Transmembrane helix</keyword>
<dbReference type="AlphaFoldDB" id="A0A6C0HVQ7"/>
<proteinExistence type="predicted"/>
<evidence type="ECO:0000313" key="2">
    <source>
        <dbReference type="EMBL" id="QHT84619.1"/>
    </source>
</evidence>
<feature type="transmembrane region" description="Helical" evidence="1">
    <location>
        <begin position="80"/>
        <end position="106"/>
    </location>
</feature>
<organism evidence="2">
    <name type="scientific">viral metagenome</name>
    <dbReference type="NCBI Taxonomy" id="1070528"/>
    <lineage>
        <taxon>unclassified sequences</taxon>
        <taxon>metagenomes</taxon>
        <taxon>organismal metagenomes</taxon>
    </lineage>
</organism>